<dbReference type="EMBL" id="QXTE01000015">
    <property type="protein sequence ID" value="TFK13529.1"/>
    <property type="molecule type" value="Genomic_DNA"/>
</dbReference>
<keyword evidence="2" id="KW-1185">Reference proteome</keyword>
<protein>
    <submittedName>
        <fullName evidence="1">Lethal(3)malignant brain tumor-like protein 4</fullName>
    </submittedName>
</protein>
<reference evidence="1 2" key="2">
    <citation type="submission" date="2019-04" db="EMBL/GenBank/DDBJ databases">
        <title>The genome sequence of big-headed turtle.</title>
        <authorList>
            <person name="Gong S."/>
        </authorList>
    </citation>
    <scope>NUCLEOTIDE SEQUENCE [LARGE SCALE GENOMIC DNA]</scope>
    <source>
        <strain evidence="1">DO16091913</strain>
        <tissue evidence="1">Muscle</tissue>
    </source>
</reference>
<reference evidence="1 2" key="1">
    <citation type="submission" date="2019-04" db="EMBL/GenBank/DDBJ databases">
        <title>Draft genome of the big-headed turtle Platysternon megacephalum.</title>
        <authorList>
            <person name="Gong S."/>
        </authorList>
    </citation>
    <scope>NUCLEOTIDE SEQUENCE [LARGE SCALE GENOMIC DNA]</scope>
    <source>
        <strain evidence="1">DO16091913</strain>
        <tissue evidence="1">Muscle</tissue>
    </source>
</reference>
<name>A0A4D9ESK0_9SAUR</name>
<dbReference type="STRING" id="55544.A0A4D9ESK0"/>
<dbReference type="Proteomes" id="UP000297703">
    <property type="component" value="Unassembled WGS sequence"/>
</dbReference>
<evidence type="ECO:0000313" key="1">
    <source>
        <dbReference type="EMBL" id="TFK13529.1"/>
    </source>
</evidence>
<proteinExistence type="predicted"/>
<dbReference type="AlphaFoldDB" id="A0A4D9ESK0"/>
<comment type="caution">
    <text evidence="1">The sequence shown here is derived from an EMBL/GenBank/DDBJ whole genome shotgun (WGS) entry which is preliminary data.</text>
</comment>
<dbReference type="InterPro" id="IPR012675">
    <property type="entry name" value="Beta-grasp_dom_sf"/>
</dbReference>
<dbReference type="Gene3D" id="3.10.20.30">
    <property type="match status" value="1"/>
</dbReference>
<organism evidence="1 2">
    <name type="scientific">Platysternon megacephalum</name>
    <name type="common">big-headed turtle</name>
    <dbReference type="NCBI Taxonomy" id="55544"/>
    <lineage>
        <taxon>Eukaryota</taxon>
        <taxon>Metazoa</taxon>
        <taxon>Chordata</taxon>
        <taxon>Craniata</taxon>
        <taxon>Vertebrata</taxon>
        <taxon>Euteleostomi</taxon>
        <taxon>Archelosauria</taxon>
        <taxon>Testudinata</taxon>
        <taxon>Testudines</taxon>
        <taxon>Cryptodira</taxon>
        <taxon>Durocryptodira</taxon>
        <taxon>Testudinoidea</taxon>
        <taxon>Platysternidae</taxon>
        <taxon>Platysternon</taxon>
    </lineage>
</organism>
<gene>
    <name evidence="1" type="ORF">DR999_PMT03012</name>
</gene>
<accession>A0A4D9ESK0</accession>
<evidence type="ECO:0000313" key="2">
    <source>
        <dbReference type="Proteomes" id="UP000297703"/>
    </source>
</evidence>
<dbReference type="OrthoDB" id="8300278at2759"/>
<sequence>MSLPAAWGAGPDELIFYVNGRKIVEKNADPEQMLLSYLRKRHILSLLMQLGHYLADCIQEKLPLMIIRALPD</sequence>